<dbReference type="OMA" id="IEESSCW"/>
<keyword evidence="1" id="KW-0175">Coiled coil</keyword>
<evidence type="ECO:0000313" key="4">
    <source>
        <dbReference type="Proteomes" id="UP000007875"/>
    </source>
</evidence>
<proteinExistence type="predicted"/>
<keyword evidence="2" id="KW-1133">Transmembrane helix</keyword>
<organism evidence="3 4">
    <name type="scientific">Ciona savignyi</name>
    <name type="common">Pacific transparent sea squirt</name>
    <dbReference type="NCBI Taxonomy" id="51511"/>
    <lineage>
        <taxon>Eukaryota</taxon>
        <taxon>Metazoa</taxon>
        <taxon>Chordata</taxon>
        <taxon>Tunicata</taxon>
        <taxon>Ascidiacea</taxon>
        <taxon>Phlebobranchia</taxon>
        <taxon>Cionidae</taxon>
        <taxon>Ciona</taxon>
    </lineage>
</organism>
<dbReference type="InParanoid" id="H2YV03"/>
<evidence type="ECO:0000256" key="1">
    <source>
        <dbReference type="SAM" id="Coils"/>
    </source>
</evidence>
<evidence type="ECO:0000313" key="3">
    <source>
        <dbReference type="Ensembl" id="ENSCSAVP00000009163.1"/>
    </source>
</evidence>
<accession>H2YV03</accession>
<evidence type="ECO:0000256" key="2">
    <source>
        <dbReference type="SAM" id="Phobius"/>
    </source>
</evidence>
<keyword evidence="4" id="KW-1185">Reference proteome</keyword>
<feature type="coiled-coil region" evidence="1">
    <location>
        <begin position="7"/>
        <end position="62"/>
    </location>
</feature>
<reference evidence="4" key="1">
    <citation type="submission" date="2003-08" db="EMBL/GenBank/DDBJ databases">
        <authorList>
            <person name="Birren B."/>
            <person name="Nusbaum C."/>
            <person name="Abebe A."/>
            <person name="Abouelleil A."/>
            <person name="Adekoya E."/>
            <person name="Ait-zahra M."/>
            <person name="Allen N."/>
            <person name="Allen T."/>
            <person name="An P."/>
            <person name="Anderson M."/>
            <person name="Anderson S."/>
            <person name="Arachchi H."/>
            <person name="Armbruster J."/>
            <person name="Bachantsang P."/>
            <person name="Baldwin J."/>
            <person name="Barry A."/>
            <person name="Bayul T."/>
            <person name="Blitshsteyn B."/>
            <person name="Bloom T."/>
            <person name="Blye J."/>
            <person name="Boguslavskiy L."/>
            <person name="Borowsky M."/>
            <person name="Boukhgalter B."/>
            <person name="Brunache A."/>
            <person name="Butler J."/>
            <person name="Calixte N."/>
            <person name="Calvo S."/>
            <person name="Camarata J."/>
            <person name="Campo K."/>
            <person name="Chang J."/>
            <person name="Cheshatsang Y."/>
            <person name="Citroen M."/>
            <person name="Collymore A."/>
            <person name="Considine T."/>
            <person name="Cook A."/>
            <person name="Cooke P."/>
            <person name="Corum B."/>
            <person name="Cuomo C."/>
            <person name="David R."/>
            <person name="Dawoe T."/>
            <person name="Degray S."/>
            <person name="Dodge S."/>
            <person name="Dooley K."/>
            <person name="Dorje P."/>
            <person name="Dorjee K."/>
            <person name="Dorris L."/>
            <person name="Duffey N."/>
            <person name="Dupes A."/>
            <person name="Elkins T."/>
            <person name="Engels R."/>
            <person name="Erickson J."/>
            <person name="Farina A."/>
            <person name="Faro S."/>
            <person name="Ferreira P."/>
            <person name="Fischer H."/>
            <person name="Fitzgerald M."/>
            <person name="Foley K."/>
            <person name="Gage D."/>
            <person name="Galagan J."/>
            <person name="Gearin G."/>
            <person name="Gnerre S."/>
            <person name="Gnirke A."/>
            <person name="Goyette A."/>
            <person name="Graham J."/>
            <person name="Grandbois E."/>
            <person name="Gyaltsen K."/>
            <person name="Hafez N."/>
            <person name="Hagopian D."/>
            <person name="Hagos B."/>
            <person name="Hall J."/>
            <person name="Hatcher B."/>
            <person name="Heller A."/>
            <person name="Higgins H."/>
            <person name="Honan T."/>
            <person name="Horn A."/>
            <person name="Houde N."/>
            <person name="Hughes L."/>
            <person name="Hulme W."/>
            <person name="Husby E."/>
            <person name="Iliev I."/>
            <person name="Jaffe D."/>
            <person name="Jones C."/>
            <person name="Kamal M."/>
            <person name="Kamat A."/>
            <person name="Kamvysselis M."/>
            <person name="Karlsson E."/>
            <person name="Kells C."/>
            <person name="Kieu A."/>
            <person name="Kisner P."/>
            <person name="Kodira C."/>
            <person name="Kulbokas E."/>
            <person name="Labutti K."/>
            <person name="Lama D."/>
            <person name="Landers T."/>
            <person name="Leger J."/>
            <person name="Levine S."/>
            <person name="Lewis D."/>
            <person name="Lewis T."/>
            <person name="Lindblad-toh K."/>
            <person name="Liu X."/>
            <person name="Lokyitsang T."/>
            <person name="Lokyitsang Y."/>
            <person name="Lucien O."/>
            <person name="Lui A."/>
            <person name="Ma L.J."/>
            <person name="Mabbitt R."/>
            <person name="Macdonald J."/>
            <person name="Maclean C."/>
            <person name="Major J."/>
            <person name="Manning J."/>
            <person name="Marabella R."/>
            <person name="Maru K."/>
            <person name="Matthews C."/>
            <person name="Mauceli E."/>
            <person name="Mccarthy M."/>
            <person name="Mcdonough S."/>
            <person name="Mcghee T."/>
            <person name="Meldrim J."/>
            <person name="Meneus L."/>
            <person name="Mesirov J."/>
            <person name="Mihalev A."/>
            <person name="Mihova T."/>
            <person name="Mikkelsen T."/>
            <person name="Mlenga V."/>
            <person name="Moru K."/>
            <person name="Mozes J."/>
            <person name="Mulrain L."/>
            <person name="Munson G."/>
            <person name="Naylor J."/>
            <person name="Newes C."/>
            <person name="Nguyen C."/>
            <person name="Nguyen N."/>
            <person name="Nguyen T."/>
            <person name="Nicol R."/>
            <person name="Nielsen C."/>
            <person name="Nizzari M."/>
            <person name="Norbu C."/>
            <person name="Norbu N."/>
            <person name="O'donnell P."/>
            <person name="Okoawo O."/>
            <person name="O'leary S."/>
            <person name="Omotosho B."/>
            <person name="O'neill K."/>
            <person name="Osman S."/>
            <person name="Parker S."/>
            <person name="Perrin D."/>
            <person name="Phunkhang P."/>
            <person name="Piqani B."/>
            <person name="Purcell S."/>
            <person name="Rachupka T."/>
            <person name="Ramasamy U."/>
            <person name="Rameau R."/>
            <person name="Ray V."/>
            <person name="Raymond C."/>
            <person name="Retta R."/>
            <person name="Richardson S."/>
            <person name="Rise C."/>
            <person name="Rodriguez J."/>
            <person name="Rogers J."/>
            <person name="Rogov P."/>
            <person name="Rutman M."/>
            <person name="Schupbach R."/>
            <person name="Seaman C."/>
            <person name="Settipalli S."/>
            <person name="Sharpe T."/>
            <person name="Sheridan J."/>
            <person name="Sherpa N."/>
            <person name="Shi J."/>
            <person name="Smirnov S."/>
            <person name="Smith C."/>
            <person name="Sougnez C."/>
            <person name="Spencer B."/>
            <person name="Stalker J."/>
            <person name="Stange-thomann N."/>
            <person name="Stavropoulos S."/>
            <person name="Stetson K."/>
            <person name="Stone C."/>
            <person name="Stone S."/>
            <person name="Stubbs M."/>
            <person name="Talamas J."/>
            <person name="Tchuinga P."/>
            <person name="Tenzing P."/>
            <person name="Tesfaye S."/>
            <person name="Theodore J."/>
            <person name="Thoulutsang Y."/>
            <person name="Topham K."/>
            <person name="Towey S."/>
            <person name="Tsamla T."/>
            <person name="Tsomo N."/>
            <person name="Vallee D."/>
            <person name="Vassiliev H."/>
            <person name="Venkataraman V."/>
            <person name="Vinson J."/>
            <person name="Vo A."/>
            <person name="Wade C."/>
            <person name="Wang S."/>
            <person name="Wangchuk T."/>
            <person name="Wangdi T."/>
            <person name="Whittaker C."/>
            <person name="Wilkinson J."/>
            <person name="Wu Y."/>
            <person name="Wyman D."/>
            <person name="Yadav S."/>
            <person name="Yang S."/>
            <person name="Yang X."/>
            <person name="Yeager S."/>
            <person name="Yee E."/>
            <person name="Young G."/>
            <person name="Zainoun J."/>
            <person name="Zembeck L."/>
            <person name="Zimmer A."/>
            <person name="Zody M."/>
            <person name="Lander E."/>
        </authorList>
    </citation>
    <scope>NUCLEOTIDE SEQUENCE [LARGE SCALE GENOMIC DNA]</scope>
</reference>
<dbReference type="Proteomes" id="UP000007875">
    <property type="component" value="Unassembled WGS sequence"/>
</dbReference>
<sequence length="141" mass="16453">METSEAIVCARDDLTQLKGKKIELNRERAKLENHRQVFLDNLKRIEAELTSVEDRLDDVNNRYRTASWQLTWLQLRRFSQLFFKVLVCLYTVIVFIVINTLQVLYVTLVIIANLLKNILETQTSALGAYRGSKIEESSCWT</sequence>
<dbReference type="HOGENOM" id="CLU_1824629_0_0_1"/>
<reference evidence="3" key="3">
    <citation type="submission" date="2025-09" db="UniProtKB">
        <authorList>
            <consortium name="Ensembl"/>
        </authorList>
    </citation>
    <scope>IDENTIFICATION</scope>
</reference>
<name>H2YV03_CIOSA</name>
<keyword evidence="2" id="KW-0472">Membrane</keyword>
<protein>
    <submittedName>
        <fullName evidence="3">Uncharacterized protein</fullName>
    </submittedName>
</protein>
<dbReference type="AlphaFoldDB" id="H2YV03"/>
<reference evidence="3" key="2">
    <citation type="submission" date="2025-08" db="UniProtKB">
        <authorList>
            <consortium name="Ensembl"/>
        </authorList>
    </citation>
    <scope>IDENTIFICATION</scope>
</reference>
<feature type="transmembrane region" description="Helical" evidence="2">
    <location>
        <begin position="81"/>
        <end position="111"/>
    </location>
</feature>
<keyword evidence="2" id="KW-0812">Transmembrane</keyword>
<dbReference type="Ensembl" id="ENSCSAVT00000009280.1">
    <property type="protein sequence ID" value="ENSCSAVP00000009163.1"/>
    <property type="gene ID" value="ENSCSAVG00000005399.1"/>
</dbReference>